<dbReference type="GO" id="GO:0007165">
    <property type="term" value="P:signal transduction"/>
    <property type="evidence" value="ECO:0007669"/>
    <property type="project" value="UniProtKB-KW"/>
</dbReference>
<organism evidence="11">
    <name type="scientific">Heortia vitessoides</name>
    <dbReference type="NCBI Taxonomy" id="1557813"/>
    <lineage>
        <taxon>Eukaryota</taxon>
        <taxon>Metazoa</taxon>
        <taxon>Ecdysozoa</taxon>
        <taxon>Arthropoda</taxon>
        <taxon>Hexapoda</taxon>
        <taxon>Insecta</taxon>
        <taxon>Pterygota</taxon>
        <taxon>Neoptera</taxon>
        <taxon>Endopterygota</taxon>
        <taxon>Lepidoptera</taxon>
        <taxon>Glossata</taxon>
        <taxon>Ditrysia</taxon>
        <taxon>Pyraloidea</taxon>
        <taxon>Crambidae</taxon>
        <taxon>Heortia</taxon>
    </lineage>
</organism>
<evidence type="ECO:0000256" key="2">
    <source>
        <dbReference type="ARBA" id="ARBA00022475"/>
    </source>
</evidence>
<evidence type="ECO:0000256" key="7">
    <source>
        <dbReference type="ARBA" id="ARBA00023136"/>
    </source>
</evidence>
<keyword evidence="6 10" id="KW-1133">Transmembrane helix</keyword>
<proteinExistence type="evidence at transcript level"/>
<evidence type="ECO:0000313" key="11">
    <source>
        <dbReference type="EMBL" id="UVB79129.1"/>
    </source>
</evidence>
<dbReference type="GO" id="GO:0005886">
    <property type="term" value="C:plasma membrane"/>
    <property type="evidence" value="ECO:0007669"/>
    <property type="project" value="UniProtKB-SubCell"/>
</dbReference>
<evidence type="ECO:0000256" key="8">
    <source>
        <dbReference type="ARBA" id="ARBA00023170"/>
    </source>
</evidence>
<comment type="similarity">
    <text evidence="10">Belongs to the insect chemoreceptor superfamily. Heteromeric odorant receptor channel (TC 1.A.69) family.</text>
</comment>
<evidence type="ECO:0000256" key="1">
    <source>
        <dbReference type="ARBA" id="ARBA00004651"/>
    </source>
</evidence>
<dbReference type="PANTHER" id="PTHR21137">
    <property type="entry name" value="ODORANT RECEPTOR"/>
    <property type="match status" value="1"/>
</dbReference>
<reference evidence="11" key="2">
    <citation type="submission" date="2021-03" db="EMBL/GenBank/DDBJ databases">
        <authorList>
            <person name="Li z."/>
        </authorList>
    </citation>
    <scope>NUCLEOTIDE SEQUENCE</scope>
    <source>
        <strain evidence="11">ZC1996035</strain>
        <tissue evidence="11">Antennae and mouthparts</tissue>
    </source>
</reference>
<evidence type="ECO:0000256" key="6">
    <source>
        <dbReference type="ARBA" id="ARBA00022989"/>
    </source>
</evidence>
<dbReference type="EMBL" id="MW717323">
    <property type="protein sequence ID" value="UVB79129.1"/>
    <property type="molecule type" value="mRNA"/>
</dbReference>
<reference evidence="11" key="1">
    <citation type="journal article" date="2021" name="Zhi Wu Bao Hu">
        <title>Identification and Analysis of Chemosensory Gene of Yellow Leaf Borer.</title>
        <authorList>
            <person name="Li Z."/>
            <person name="Liu L."/>
            <person name="Yang B."/>
            <person name="Yan S."/>
            <person name="Wang G."/>
        </authorList>
    </citation>
    <scope>NUCLEOTIDE SEQUENCE</scope>
    <source>
        <strain evidence="11">ZC1996035</strain>
        <tissue evidence="11">Antennae and mouthparts</tissue>
    </source>
</reference>
<keyword evidence="8 10" id="KW-0675">Receptor</keyword>
<comment type="subcellular location">
    <subcellularLocation>
        <location evidence="1 10">Cell membrane</location>
        <topology evidence="1 10">Multi-pass membrane protein</topology>
    </subcellularLocation>
</comment>
<feature type="transmembrane region" description="Helical" evidence="10">
    <location>
        <begin position="50"/>
        <end position="72"/>
    </location>
</feature>
<sequence>MKIISRSTIDKFTYTLGERNEVDQMMSFTLLIQRLLGQQMLDPCWTCLRFWLHHVFGLALIIYVLFGTIHFLKNTTNDKLIAEACYTFVVTFSFPLKYILFVFNKRVFRELYLEVKTTLYEVIKKNSVDGGKSVLEKVKKRVYLLYGLTMCPVTSYVATAIWCYLNGKRITVSKTTSILMPMKTPYHEIGLILHSIFMFSISSVVIVIDMWFVLLMYFFCLSIDGTKNMLNISARTSGESQLEYALRLNAGLRNFYNTHVKQVEYLHKMNIMFKWLGLLPLIYLAINGCIIFLLLRKGVDWTFASNMLPVFAELFAYNWFGEQIKVKMQELNLALLNFDWTNMELKDKKCYFIIVSYMNKAFSLKTAIGTDLSLITMTEVLKVSYQTCTVLQTMD</sequence>
<dbReference type="InterPro" id="IPR004117">
    <property type="entry name" value="7tm6_olfct_rcpt"/>
</dbReference>
<evidence type="ECO:0000256" key="9">
    <source>
        <dbReference type="ARBA" id="ARBA00023224"/>
    </source>
</evidence>
<feature type="transmembrane region" description="Helical" evidence="10">
    <location>
        <begin position="275"/>
        <end position="295"/>
    </location>
</feature>
<dbReference type="GO" id="GO:0005549">
    <property type="term" value="F:odorant binding"/>
    <property type="evidence" value="ECO:0007669"/>
    <property type="project" value="InterPro"/>
</dbReference>
<feature type="transmembrane region" description="Helical" evidence="10">
    <location>
        <begin position="301"/>
        <end position="320"/>
    </location>
</feature>
<evidence type="ECO:0000256" key="5">
    <source>
        <dbReference type="ARBA" id="ARBA00022725"/>
    </source>
</evidence>
<keyword evidence="4 10" id="KW-0812">Transmembrane</keyword>
<evidence type="ECO:0000256" key="10">
    <source>
        <dbReference type="RuleBase" id="RU351113"/>
    </source>
</evidence>
<feature type="transmembrane region" description="Helical" evidence="10">
    <location>
        <begin position="84"/>
        <end position="103"/>
    </location>
</feature>
<keyword evidence="9 10" id="KW-0807">Transducer</keyword>
<protein>
    <recommendedName>
        <fullName evidence="10">Odorant receptor</fullName>
    </recommendedName>
</protein>
<evidence type="ECO:0000256" key="3">
    <source>
        <dbReference type="ARBA" id="ARBA00022606"/>
    </source>
</evidence>
<comment type="caution">
    <text evidence="10">Lacks conserved residue(s) required for the propagation of feature annotation.</text>
</comment>
<keyword evidence="7 10" id="KW-0472">Membrane</keyword>
<evidence type="ECO:0000256" key="4">
    <source>
        <dbReference type="ARBA" id="ARBA00022692"/>
    </source>
</evidence>
<keyword evidence="5 10" id="KW-0552">Olfaction</keyword>
<accession>A0A978W732</accession>
<keyword evidence="3 10" id="KW-0716">Sensory transduction</keyword>
<dbReference type="Pfam" id="PF02949">
    <property type="entry name" value="7tm_6"/>
    <property type="match status" value="1"/>
</dbReference>
<name>A0A978W732_9NEOP</name>
<dbReference type="PANTHER" id="PTHR21137:SF35">
    <property type="entry name" value="ODORANT RECEPTOR 19A-RELATED"/>
    <property type="match status" value="1"/>
</dbReference>
<dbReference type="GO" id="GO:0004984">
    <property type="term" value="F:olfactory receptor activity"/>
    <property type="evidence" value="ECO:0007669"/>
    <property type="project" value="InterPro"/>
</dbReference>
<dbReference type="AlphaFoldDB" id="A0A978W732"/>
<feature type="transmembrane region" description="Helical" evidence="10">
    <location>
        <begin position="143"/>
        <end position="165"/>
    </location>
</feature>
<keyword evidence="2" id="KW-1003">Cell membrane</keyword>